<dbReference type="GeneID" id="111465436"/>
<dbReference type="Pfam" id="PF00069">
    <property type="entry name" value="Pkinase"/>
    <property type="match status" value="1"/>
</dbReference>
<dbReference type="Pfam" id="PF01453">
    <property type="entry name" value="B_lectin"/>
    <property type="match status" value="1"/>
</dbReference>
<dbReference type="PROSITE" id="PS50927">
    <property type="entry name" value="BULB_LECTIN"/>
    <property type="match status" value="1"/>
</dbReference>
<gene>
    <name evidence="25" type="primary">LOC111465436</name>
</gene>
<dbReference type="SMART" id="SM00220">
    <property type="entry name" value="S_TKc"/>
    <property type="match status" value="1"/>
</dbReference>
<dbReference type="SMART" id="SM00108">
    <property type="entry name" value="B_lectin"/>
    <property type="match status" value="1"/>
</dbReference>
<evidence type="ECO:0000256" key="15">
    <source>
        <dbReference type="ARBA" id="ARBA00023180"/>
    </source>
</evidence>
<dbReference type="PROSITE" id="PS50011">
    <property type="entry name" value="PROTEIN_KINASE_DOM"/>
    <property type="match status" value="1"/>
</dbReference>
<dbReference type="KEGG" id="cmax:111465436"/>
<evidence type="ECO:0000256" key="3">
    <source>
        <dbReference type="ARBA" id="ARBA00022536"/>
    </source>
</evidence>
<evidence type="ECO:0000256" key="4">
    <source>
        <dbReference type="ARBA" id="ARBA00022679"/>
    </source>
</evidence>
<dbReference type="Proteomes" id="UP000504608">
    <property type="component" value="Unplaced"/>
</dbReference>
<keyword evidence="7" id="KW-0430">Lectin</keyword>
<dbReference type="FunFam" id="1.10.510.10:FF:000237">
    <property type="entry name" value="G-type lectin S-receptor-like serine/threonine-protein kinase"/>
    <property type="match status" value="1"/>
</dbReference>
<dbReference type="InterPro" id="IPR001480">
    <property type="entry name" value="Bulb-type_lectin_dom"/>
</dbReference>
<dbReference type="PANTHER" id="PTHR47976:SF108">
    <property type="entry name" value="G-TYPE LECTIN S-RECEPTOR-LIKE SERINE_THREONINE-PROTEIN KINASE LECRK1"/>
    <property type="match status" value="1"/>
</dbReference>
<evidence type="ECO:0000256" key="17">
    <source>
        <dbReference type="ARBA" id="ARBA00048679"/>
    </source>
</evidence>
<dbReference type="GO" id="GO:0030246">
    <property type="term" value="F:carbohydrate binding"/>
    <property type="evidence" value="ECO:0007669"/>
    <property type="project" value="UniProtKB-KW"/>
</dbReference>
<evidence type="ECO:0000256" key="20">
    <source>
        <dbReference type="SAM" id="Phobius"/>
    </source>
</evidence>
<evidence type="ECO:0000256" key="6">
    <source>
        <dbReference type="ARBA" id="ARBA00022729"/>
    </source>
</evidence>
<dbReference type="EC" id="2.7.11.1" evidence="18"/>
<feature type="domain" description="Bulb-type lectin" evidence="23">
    <location>
        <begin position="51"/>
        <end position="173"/>
    </location>
</feature>
<feature type="transmembrane region" description="Helical" evidence="20">
    <location>
        <begin position="472"/>
        <end position="499"/>
    </location>
</feature>
<sequence length="823" mass="91877">MDSSSHIASHSMASSSSFPVLLLHLLLLLLLLLLPFYSVSQPHKNITLGSSLTANPRTRTNNGDYWSSPSGDFAFGFLQFGSDGFLLAIWFNKIPERTVVWSANRNELVPHGSTVQLTSPGQLLLKNSRTGNQIWSTSSPNDNQTLVSYAAMLDTGNFVLASNDSQILWQSFDEPTDTILPSQIMNQKSLIASQSATNFSEGRFQFSMRFDGNLVLNTRIAPLGALGTAYWASDTVNSGFQLVFNLSGSIYFSAKNGTMISNLISPSSYSNEDFYHRAILDYDGVFRQYVYPKSENATPEGKSWISLSDFIPSNICDRIVSGLGSGVCGYNSYCETDENQRPSCKCPQGYRRVDPKDEMKGCSPNFVPQTCEDSVLEANEFDFFVIDEADWPGIDYMGYSGKDDDWCRTACLNDCFCAAVVSESGNCWRKKFPLSFGRVNRDFSGKSLIKYRKDNSSLIATDLVMSYKDKTFVATGLALIGISGCLIFMFLLVGFLIVCCPGKNRYRSMVIAGKLPVLGMNLRSFSYEELNKATNGFKEKLGSGAFATVYKGIVDSMNNSLVAVKLLDNTVKEADQEFKAEVSAIARTNHKNLVRLLGFCNEQLHRLLVYEFMPNGSLADFLYGPPSNWNKRIHLAIGTARGLNYLHEGCKTQIIHCDIKPQNILIDDTFSARIADFGLAKFLKKDQTRTMTAIRGTKGYVAPEWFRNLPITVKVDVYSFGIVLLEIVCCRRSFEMKAEAEDEMVLADWAYDCLISRKVERLVRKDEEAKKDMKMVEKLVTVAIWCIQEEPSFRPSMKKVLQMLEGVLQVPAPPHPSSFITTI</sequence>
<keyword evidence="11 20" id="KW-1133">Transmembrane helix</keyword>
<dbReference type="GO" id="GO:0016020">
    <property type="term" value="C:membrane"/>
    <property type="evidence" value="ECO:0007669"/>
    <property type="project" value="UniProtKB-SubCell"/>
</dbReference>
<keyword evidence="13" id="KW-1015">Disulfide bond</keyword>
<evidence type="ECO:0000256" key="21">
    <source>
        <dbReference type="SAM" id="SignalP"/>
    </source>
</evidence>
<dbReference type="RefSeq" id="XP_022965580.1">
    <property type="nucleotide sequence ID" value="XM_023109812.1"/>
</dbReference>
<evidence type="ECO:0000256" key="10">
    <source>
        <dbReference type="ARBA" id="ARBA00022840"/>
    </source>
</evidence>
<evidence type="ECO:0000256" key="8">
    <source>
        <dbReference type="ARBA" id="ARBA00022741"/>
    </source>
</evidence>
<comment type="catalytic activity">
    <reaction evidence="16 18">
        <text>L-threonyl-[protein] + ATP = O-phospho-L-threonyl-[protein] + ADP + H(+)</text>
        <dbReference type="Rhea" id="RHEA:46608"/>
        <dbReference type="Rhea" id="RHEA-COMP:11060"/>
        <dbReference type="Rhea" id="RHEA-COMP:11605"/>
        <dbReference type="ChEBI" id="CHEBI:15378"/>
        <dbReference type="ChEBI" id="CHEBI:30013"/>
        <dbReference type="ChEBI" id="CHEBI:30616"/>
        <dbReference type="ChEBI" id="CHEBI:61977"/>
        <dbReference type="ChEBI" id="CHEBI:456216"/>
        <dbReference type="EC" id="2.7.11.1"/>
    </reaction>
</comment>
<keyword evidence="2 18" id="KW-0723">Serine/threonine-protein kinase</keyword>
<evidence type="ECO:0000256" key="11">
    <source>
        <dbReference type="ARBA" id="ARBA00022989"/>
    </source>
</evidence>
<evidence type="ECO:0000256" key="12">
    <source>
        <dbReference type="ARBA" id="ARBA00023136"/>
    </source>
</evidence>
<evidence type="ECO:0000256" key="16">
    <source>
        <dbReference type="ARBA" id="ARBA00047899"/>
    </source>
</evidence>
<dbReference type="PIRSF" id="PIRSF000641">
    <property type="entry name" value="SRK"/>
    <property type="match status" value="1"/>
</dbReference>
<keyword evidence="9 18" id="KW-0418">Kinase</keyword>
<dbReference type="InterPro" id="IPR024171">
    <property type="entry name" value="SRK-like_kinase"/>
</dbReference>
<reference evidence="25" key="1">
    <citation type="submission" date="2025-08" db="UniProtKB">
        <authorList>
            <consortium name="RefSeq"/>
        </authorList>
    </citation>
    <scope>IDENTIFICATION</scope>
    <source>
        <tissue evidence="25">Young leaves</tissue>
    </source>
</reference>
<keyword evidence="10 18" id="KW-0067">ATP-binding</keyword>
<dbReference type="InterPro" id="IPR000719">
    <property type="entry name" value="Prot_kinase_dom"/>
</dbReference>
<dbReference type="PROSITE" id="PS00108">
    <property type="entry name" value="PROTEIN_KINASE_ST"/>
    <property type="match status" value="1"/>
</dbReference>
<feature type="signal peptide" evidence="21">
    <location>
        <begin position="1"/>
        <end position="40"/>
    </location>
</feature>
<name>A0A6J1HP38_CUCMA</name>
<keyword evidence="14" id="KW-0675">Receptor</keyword>
<dbReference type="FunFam" id="2.90.10.10:FF:000013">
    <property type="entry name" value="G-type lectin S-receptor-like serine/threonine-protein kinase LECRK1"/>
    <property type="match status" value="1"/>
</dbReference>
<evidence type="ECO:0000256" key="14">
    <source>
        <dbReference type="ARBA" id="ARBA00023170"/>
    </source>
</evidence>
<evidence type="ECO:0000256" key="2">
    <source>
        <dbReference type="ARBA" id="ARBA00022527"/>
    </source>
</evidence>
<dbReference type="Gene3D" id="1.10.510.10">
    <property type="entry name" value="Transferase(Phosphotransferase) domain 1"/>
    <property type="match status" value="1"/>
</dbReference>
<evidence type="ECO:0000256" key="19">
    <source>
        <dbReference type="PROSITE-ProRule" id="PRU10141"/>
    </source>
</evidence>
<dbReference type="PROSITE" id="PS00107">
    <property type="entry name" value="PROTEIN_KINASE_ATP"/>
    <property type="match status" value="1"/>
</dbReference>
<evidence type="ECO:0000259" key="23">
    <source>
        <dbReference type="PROSITE" id="PS50927"/>
    </source>
</evidence>
<evidence type="ECO:0000313" key="25">
    <source>
        <dbReference type="RefSeq" id="XP_022965580.1"/>
    </source>
</evidence>
<evidence type="ECO:0000256" key="5">
    <source>
        <dbReference type="ARBA" id="ARBA00022692"/>
    </source>
</evidence>
<dbReference type="GO" id="GO:0004674">
    <property type="term" value="F:protein serine/threonine kinase activity"/>
    <property type="evidence" value="ECO:0007669"/>
    <property type="project" value="UniProtKB-KW"/>
</dbReference>
<keyword evidence="15" id="KW-0325">Glycoprotein</keyword>
<dbReference type="PANTHER" id="PTHR47976">
    <property type="entry name" value="G-TYPE LECTIN S-RECEPTOR-LIKE SERINE/THREONINE-PROTEIN KINASE SD2-5"/>
    <property type="match status" value="1"/>
</dbReference>
<dbReference type="FunFam" id="3.30.200.20:FF:000059">
    <property type="entry name" value="S-receptor-like serine/threonine-protein kinase"/>
    <property type="match status" value="1"/>
</dbReference>
<evidence type="ECO:0000256" key="13">
    <source>
        <dbReference type="ARBA" id="ARBA00023157"/>
    </source>
</evidence>
<evidence type="ECO:0000259" key="22">
    <source>
        <dbReference type="PROSITE" id="PS50011"/>
    </source>
</evidence>
<dbReference type="Gene3D" id="2.90.10.10">
    <property type="entry name" value="Bulb-type lectin domain"/>
    <property type="match status" value="2"/>
</dbReference>
<comment type="subcellular location">
    <subcellularLocation>
        <location evidence="1">Membrane</location>
        <topology evidence="1">Single-pass type I membrane protein</topology>
    </subcellularLocation>
</comment>
<feature type="chain" id="PRO_5027057601" description="Receptor-like serine/threonine-protein kinase" evidence="21">
    <location>
        <begin position="41"/>
        <end position="823"/>
    </location>
</feature>
<dbReference type="InterPro" id="IPR011009">
    <property type="entry name" value="Kinase-like_dom_sf"/>
</dbReference>
<dbReference type="InterPro" id="IPR017441">
    <property type="entry name" value="Protein_kinase_ATP_BS"/>
</dbReference>
<keyword evidence="3" id="KW-0245">EGF-like domain</keyword>
<dbReference type="CDD" id="cd14066">
    <property type="entry name" value="STKc_IRAK"/>
    <property type="match status" value="1"/>
</dbReference>
<dbReference type="AlphaFoldDB" id="A0A6J1HP38"/>
<feature type="binding site" evidence="19">
    <location>
        <position position="565"/>
    </location>
    <ligand>
        <name>ATP</name>
        <dbReference type="ChEBI" id="CHEBI:30616"/>
    </ligand>
</feature>
<comment type="catalytic activity">
    <reaction evidence="17 18">
        <text>L-seryl-[protein] + ATP = O-phospho-L-seryl-[protein] + ADP + H(+)</text>
        <dbReference type="Rhea" id="RHEA:17989"/>
        <dbReference type="Rhea" id="RHEA-COMP:9863"/>
        <dbReference type="Rhea" id="RHEA-COMP:11604"/>
        <dbReference type="ChEBI" id="CHEBI:15378"/>
        <dbReference type="ChEBI" id="CHEBI:29999"/>
        <dbReference type="ChEBI" id="CHEBI:30616"/>
        <dbReference type="ChEBI" id="CHEBI:83421"/>
        <dbReference type="ChEBI" id="CHEBI:456216"/>
        <dbReference type="EC" id="2.7.11.1"/>
    </reaction>
</comment>
<evidence type="ECO:0000256" key="9">
    <source>
        <dbReference type="ARBA" id="ARBA00022777"/>
    </source>
</evidence>
<keyword evidence="8 18" id="KW-0547">Nucleotide-binding</keyword>
<dbReference type="SUPFAM" id="SSF56112">
    <property type="entry name" value="Protein kinase-like (PK-like)"/>
    <property type="match status" value="1"/>
</dbReference>
<keyword evidence="4 18" id="KW-0808">Transferase</keyword>
<organism evidence="24 25">
    <name type="scientific">Cucurbita maxima</name>
    <name type="common">Pumpkin</name>
    <name type="synonym">Winter squash</name>
    <dbReference type="NCBI Taxonomy" id="3661"/>
    <lineage>
        <taxon>Eukaryota</taxon>
        <taxon>Viridiplantae</taxon>
        <taxon>Streptophyta</taxon>
        <taxon>Embryophyta</taxon>
        <taxon>Tracheophyta</taxon>
        <taxon>Spermatophyta</taxon>
        <taxon>Magnoliopsida</taxon>
        <taxon>eudicotyledons</taxon>
        <taxon>Gunneridae</taxon>
        <taxon>Pentapetalae</taxon>
        <taxon>rosids</taxon>
        <taxon>fabids</taxon>
        <taxon>Cucurbitales</taxon>
        <taxon>Cucurbitaceae</taxon>
        <taxon>Cucurbiteae</taxon>
        <taxon>Cucurbita</taxon>
    </lineage>
</organism>
<dbReference type="InterPro" id="IPR036426">
    <property type="entry name" value="Bulb-type_lectin_dom_sf"/>
</dbReference>
<evidence type="ECO:0000256" key="7">
    <source>
        <dbReference type="ARBA" id="ARBA00022734"/>
    </source>
</evidence>
<dbReference type="SUPFAM" id="SSF51110">
    <property type="entry name" value="alpha-D-mannose-specific plant lectins"/>
    <property type="match status" value="1"/>
</dbReference>
<keyword evidence="5 20" id="KW-0812">Transmembrane</keyword>
<evidence type="ECO:0000313" key="24">
    <source>
        <dbReference type="Proteomes" id="UP000504608"/>
    </source>
</evidence>
<feature type="domain" description="Protein kinase" evidence="22">
    <location>
        <begin position="535"/>
        <end position="808"/>
    </location>
</feature>
<comment type="similarity">
    <text evidence="18">Belongs to the protein kinase superfamily. Ser/Thr protein kinase family.</text>
</comment>
<evidence type="ECO:0000256" key="18">
    <source>
        <dbReference type="PIRNR" id="PIRNR000641"/>
    </source>
</evidence>
<dbReference type="InterPro" id="IPR008271">
    <property type="entry name" value="Ser/Thr_kinase_AS"/>
</dbReference>
<dbReference type="OrthoDB" id="1930390at2759"/>
<proteinExistence type="inferred from homology"/>
<keyword evidence="6 21" id="KW-0732">Signal</keyword>
<dbReference type="InterPro" id="IPR051343">
    <property type="entry name" value="G-type_lectin_kinases/EP1-like"/>
</dbReference>
<dbReference type="CDD" id="cd00028">
    <property type="entry name" value="B_lectin"/>
    <property type="match status" value="1"/>
</dbReference>
<dbReference type="GO" id="GO:0005524">
    <property type="term" value="F:ATP binding"/>
    <property type="evidence" value="ECO:0007669"/>
    <property type="project" value="UniProtKB-UniRule"/>
</dbReference>
<keyword evidence="24" id="KW-1185">Reference proteome</keyword>
<accession>A0A6J1HP38</accession>
<protein>
    <recommendedName>
        <fullName evidence="18">Receptor-like serine/threonine-protein kinase</fullName>
        <ecNumber evidence="18">2.7.11.1</ecNumber>
    </recommendedName>
</protein>
<keyword evidence="12 20" id="KW-0472">Membrane</keyword>
<evidence type="ECO:0000256" key="1">
    <source>
        <dbReference type="ARBA" id="ARBA00004479"/>
    </source>
</evidence>
<dbReference type="Gene3D" id="3.30.200.20">
    <property type="entry name" value="Phosphorylase Kinase, domain 1"/>
    <property type="match status" value="1"/>
</dbReference>